<evidence type="ECO:0008006" key="4">
    <source>
        <dbReference type="Google" id="ProtNLM"/>
    </source>
</evidence>
<sequence>MATSPPLAVSARPQGKAGARRARTSSERGRAYRERMRSYEQNLEDGIAALRTRVLELESRCSLFAARTLQRRHDVHGSLAKLVHTYYTRFQESMAVTSAPHARIAAMFNPQSRGTLQDAELRFQEQFLLQIMDPDVVAGDLVGPLAILDQWRRYAASHASFRGVVKSITMSGPEDNPVVVLKAQATGIITGATFLTLFPHVMTANNALVQHFLGRRVTYDITIQYLFTEHGHISSETVDINLVNGLLRAGGSLDQVSELLRHSAVSPHSTIQSPEDQLTVYQRGRVAEYKWGHSDELAGSPQSVTDPTTSPTSHKRLRVEFLLSES</sequence>
<protein>
    <recommendedName>
        <fullName evidence="4">Bzip transcription factor</fullName>
    </recommendedName>
</protein>
<comment type="caution">
    <text evidence="2">The sequence shown here is derived from an EMBL/GenBank/DDBJ whole genome shotgun (WGS) entry which is preliminary data.</text>
</comment>
<evidence type="ECO:0000256" key="1">
    <source>
        <dbReference type="SAM" id="MobiDB-lite"/>
    </source>
</evidence>
<gene>
    <name evidence="2" type="ORF">P43SY_000298</name>
</gene>
<keyword evidence="3" id="KW-1185">Reference proteome</keyword>
<proteinExistence type="predicted"/>
<accession>A0AAD5LIW3</accession>
<feature type="region of interest" description="Disordered" evidence="1">
    <location>
        <begin position="1"/>
        <end position="31"/>
    </location>
</feature>
<dbReference type="EMBL" id="JAKCXM010000156">
    <property type="protein sequence ID" value="KAJ0400358.1"/>
    <property type="molecule type" value="Genomic_DNA"/>
</dbReference>
<organism evidence="2 3">
    <name type="scientific">Pythium insidiosum</name>
    <name type="common">Pythiosis disease agent</name>
    <dbReference type="NCBI Taxonomy" id="114742"/>
    <lineage>
        <taxon>Eukaryota</taxon>
        <taxon>Sar</taxon>
        <taxon>Stramenopiles</taxon>
        <taxon>Oomycota</taxon>
        <taxon>Peronosporomycetes</taxon>
        <taxon>Pythiales</taxon>
        <taxon>Pythiaceae</taxon>
        <taxon>Pythium</taxon>
    </lineage>
</organism>
<name>A0AAD5LIW3_PYTIN</name>
<reference evidence="2" key="1">
    <citation type="submission" date="2021-12" db="EMBL/GenBank/DDBJ databases">
        <title>Prjna785345.</title>
        <authorList>
            <person name="Rujirawat T."/>
            <person name="Krajaejun T."/>
        </authorList>
    </citation>
    <scope>NUCLEOTIDE SEQUENCE</scope>
    <source>
        <strain evidence="2">Pi057C3</strain>
    </source>
</reference>
<dbReference type="Proteomes" id="UP001209570">
    <property type="component" value="Unassembled WGS sequence"/>
</dbReference>
<dbReference type="AlphaFoldDB" id="A0AAD5LIW3"/>
<evidence type="ECO:0000313" key="3">
    <source>
        <dbReference type="Proteomes" id="UP001209570"/>
    </source>
</evidence>
<evidence type="ECO:0000313" key="2">
    <source>
        <dbReference type="EMBL" id="KAJ0400358.1"/>
    </source>
</evidence>